<dbReference type="PANTHER" id="PTHR31791">
    <property type="entry name" value="FRIGIDA-LIKE PROTEIN 3-RELATED"/>
    <property type="match status" value="1"/>
</dbReference>
<dbReference type="Pfam" id="PF01487">
    <property type="entry name" value="DHquinase_I"/>
    <property type="match status" value="1"/>
</dbReference>
<name>A0AAN8UJ16_9MAGN</name>
<keyword evidence="3" id="KW-0221">Differentiation</keyword>
<sequence length="1090" mass="125881">MSSSSLEKISSSIILAESGKENLGKAVDHLRSYSSEVLLVNVQWKDLQDLFDSTQASIQHQFDELKAKTVEFENRVKEFEDRERSIEQRFGSWEFREKGLGRLEEIKVMEEKIKERLKEVERKEELLNSWDRNVRLVEKRLEERLADFEVKEKKFESKRKLFDSTVRDAELRERRFEERLRDFEAKEMRFVVDASSIEKRLKVIAEKEKEVDALRVESEVQLKELELKGKDLKEREKKFGHTLMEKELKLDAIREKYEMGMEELQSKQREIKAREEKLSADVRSMEELLNCVKEKALKIDEIRRGYEKRVDELQSKEKEFEAKEQRLKCVHEKELEIAEIRKGYEKRVDELELKEKEFACKEKRVFFDVESVEKQLKCVHEKELEIDEIRKGYEKRVDELELKEKEFASNEKRLFSDAKLVEERLAVIEAKEKELELIRKEERFVVEAKEKVLESIRKVPELYGEQDLNKGSAIQVVPEEKLHACQAKVEIDLKKDIPNVDSLWLTLDVKNLLLFLIGGVKEHDLLRDEVYNALRLSSDPAKFVLDVMEGFNPCKMKKGDVESDTRLIWKIYILLLEQLMRISVQIGPHVKAAALTLALNWKNKMRAVGDGLLEVLAFLLLVCSYELASAFAARKLLNLVLTVSQHEAVVELFRRLGLVQMLSGWGLARLHIAMSEFIDRLVKKKQWLIAVKFIYEFGVVDKYPVVNFFREHVRRGKRLAQQSIKSGNKKPEAQIMAIDKRISSLKEVLECVMDYKINCLTRFSCGSLNRQIKRLEKLKEDEKLKSDKKREADGKFLTTAPVSQEPSETEILWKKEKAITVAAPDVNSKSVLSIPATTIDSAAAEETIPPVATTSSNKKHCREDASPTMAQAEQQRREKCPRIDSLADGQPIAAVHSMQIPSQQQAGFRVNQGSLQGHMSTGQYGLENPWADSLAGGQPIAAVHSMQPPSQQKAGLYVNEGNLQGHSSTGQYVCAVLMDQSVEEMVDQVSCAKAQGADMVEIRLDFIDNFRSQEHLQIILKNKPLPVIIAYRSKEDGRPYDGEEDARVEALLLAKEFRADYIEFEVKLQFQQASQLMTRQKQNQHDCCKK</sequence>
<dbReference type="Gene3D" id="3.20.20.70">
    <property type="entry name" value="Aldolase class I"/>
    <property type="match status" value="1"/>
</dbReference>
<proteinExistence type="inferred from homology"/>
<feature type="coiled-coil region" evidence="5">
    <location>
        <begin position="62"/>
        <end position="333"/>
    </location>
</feature>
<dbReference type="SUPFAM" id="SSF51569">
    <property type="entry name" value="Aldolase"/>
    <property type="match status" value="1"/>
</dbReference>
<protein>
    <submittedName>
        <fullName evidence="7">3-dehydroquinate dehydratase type I</fullName>
    </submittedName>
</protein>
<accession>A0AAN8UJ16</accession>
<evidence type="ECO:0000256" key="3">
    <source>
        <dbReference type="ARBA" id="ARBA00022782"/>
    </source>
</evidence>
<gene>
    <name evidence="7" type="ORF">RJ641_023566</name>
</gene>
<keyword evidence="4" id="KW-0287">Flowering</keyword>
<dbReference type="Pfam" id="PF07899">
    <property type="entry name" value="Frigida"/>
    <property type="match status" value="1"/>
</dbReference>
<comment type="similarity">
    <text evidence="1">Belongs to the Frigida family.</text>
</comment>
<dbReference type="Proteomes" id="UP001370490">
    <property type="component" value="Unassembled WGS sequence"/>
</dbReference>
<keyword evidence="8" id="KW-1185">Reference proteome</keyword>
<evidence type="ECO:0000256" key="5">
    <source>
        <dbReference type="SAM" id="Coils"/>
    </source>
</evidence>
<evidence type="ECO:0000313" key="7">
    <source>
        <dbReference type="EMBL" id="KAK6911473.1"/>
    </source>
</evidence>
<comment type="caution">
    <text evidence="7">The sequence shown here is derived from an EMBL/GenBank/DDBJ whole genome shotgun (WGS) entry which is preliminary data.</text>
</comment>
<feature type="coiled-coil region" evidence="5">
    <location>
        <begin position="765"/>
        <end position="792"/>
    </location>
</feature>
<organism evidence="7 8">
    <name type="scientific">Dillenia turbinata</name>
    <dbReference type="NCBI Taxonomy" id="194707"/>
    <lineage>
        <taxon>Eukaryota</taxon>
        <taxon>Viridiplantae</taxon>
        <taxon>Streptophyta</taxon>
        <taxon>Embryophyta</taxon>
        <taxon>Tracheophyta</taxon>
        <taxon>Spermatophyta</taxon>
        <taxon>Magnoliopsida</taxon>
        <taxon>eudicotyledons</taxon>
        <taxon>Gunneridae</taxon>
        <taxon>Pentapetalae</taxon>
        <taxon>Dilleniales</taxon>
        <taxon>Dilleniaceae</taxon>
        <taxon>Dillenia</taxon>
    </lineage>
</organism>
<dbReference type="InterPro" id="IPR001381">
    <property type="entry name" value="DHquinase_I"/>
</dbReference>
<dbReference type="GO" id="GO:0030154">
    <property type="term" value="P:cell differentiation"/>
    <property type="evidence" value="ECO:0007669"/>
    <property type="project" value="UniProtKB-KW"/>
</dbReference>
<keyword evidence="2" id="KW-0217">Developmental protein</keyword>
<evidence type="ECO:0000256" key="1">
    <source>
        <dbReference type="ARBA" id="ARBA00008956"/>
    </source>
</evidence>
<dbReference type="PANTHER" id="PTHR31791:SF47">
    <property type="entry name" value="INACTIVE FRIGIDA-LIKE PROTEIN 2"/>
    <property type="match status" value="1"/>
</dbReference>
<evidence type="ECO:0000313" key="8">
    <source>
        <dbReference type="Proteomes" id="UP001370490"/>
    </source>
</evidence>
<evidence type="ECO:0000256" key="4">
    <source>
        <dbReference type="ARBA" id="ARBA00023089"/>
    </source>
</evidence>
<dbReference type="AlphaFoldDB" id="A0AAN8UJ16"/>
<reference evidence="7 8" key="1">
    <citation type="submission" date="2023-12" db="EMBL/GenBank/DDBJ databases">
        <title>A high-quality genome assembly for Dillenia turbinata (Dilleniales).</title>
        <authorList>
            <person name="Chanderbali A."/>
        </authorList>
    </citation>
    <scope>NUCLEOTIDE SEQUENCE [LARGE SCALE GENOMIC DNA]</scope>
    <source>
        <strain evidence="7">LSX21</strain>
        <tissue evidence="7">Leaf</tissue>
    </source>
</reference>
<dbReference type="GO" id="GO:0003855">
    <property type="term" value="F:3-dehydroquinate dehydratase activity"/>
    <property type="evidence" value="ECO:0007669"/>
    <property type="project" value="InterPro"/>
</dbReference>
<dbReference type="EMBL" id="JBAMMX010000028">
    <property type="protein sequence ID" value="KAK6911473.1"/>
    <property type="molecule type" value="Genomic_DNA"/>
</dbReference>
<keyword evidence="5" id="KW-0175">Coiled coil</keyword>
<dbReference type="InterPro" id="IPR013785">
    <property type="entry name" value="Aldolase_TIM"/>
</dbReference>
<feature type="region of interest" description="Disordered" evidence="6">
    <location>
        <begin position="845"/>
        <end position="880"/>
    </location>
</feature>
<evidence type="ECO:0000256" key="6">
    <source>
        <dbReference type="SAM" id="MobiDB-lite"/>
    </source>
</evidence>
<evidence type="ECO:0000256" key="2">
    <source>
        <dbReference type="ARBA" id="ARBA00022473"/>
    </source>
</evidence>
<dbReference type="InterPro" id="IPR012474">
    <property type="entry name" value="Frigida"/>
</dbReference>
<dbReference type="GO" id="GO:0009908">
    <property type="term" value="P:flower development"/>
    <property type="evidence" value="ECO:0007669"/>
    <property type="project" value="UniProtKB-KW"/>
</dbReference>